<dbReference type="InterPro" id="IPR014858">
    <property type="entry name" value="BrxB"/>
</dbReference>
<proteinExistence type="predicted"/>
<dbReference type="RefSeq" id="WP_407141969.1">
    <property type="nucleotide sequence ID" value="NZ_JBGQQI010000009.1"/>
</dbReference>
<dbReference type="Proteomes" id="UP001625374">
    <property type="component" value="Unassembled WGS sequence"/>
</dbReference>
<reference evidence="1 2" key="1">
    <citation type="submission" date="2024-08" db="EMBL/GenBank/DDBJ databases">
        <authorList>
            <person name="Arias E."/>
        </authorList>
    </citation>
    <scope>NUCLEOTIDE SEQUENCE [LARGE SCALE GENOMIC DNA]</scope>
    <source>
        <strain evidence="1 2">FAM 24106</strain>
    </source>
</reference>
<name>A0ABW8UIU3_9LACT</name>
<dbReference type="EMBL" id="JBGQQK010000011">
    <property type="protein sequence ID" value="MFL2102627.1"/>
    <property type="molecule type" value="Genomic_DNA"/>
</dbReference>
<organism evidence="1 2">
    <name type="scientific">Marinilactibacillus psychrotolerans</name>
    <dbReference type="NCBI Taxonomy" id="191770"/>
    <lineage>
        <taxon>Bacteria</taxon>
        <taxon>Bacillati</taxon>
        <taxon>Bacillota</taxon>
        <taxon>Bacilli</taxon>
        <taxon>Lactobacillales</taxon>
        <taxon>Carnobacteriaceae</taxon>
        <taxon>Marinilactibacillus</taxon>
    </lineage>
</organism>
<sequence>MRAISERLEELKSALQREELLSNKGLGNEVGFFVFDYLPIDELIVRENIPLIRNYIEKSNPSISIQIFDLYDIIIEFFESKNYMQKNYQIEETKGTEFLFQKMQQALRIATNQDWIAKYISEHWDQESMIFLTGVGKAYPLVRSHVLLNNLQMIVETKPLILFYPGTYEDGQLHLFSEFLDDHYYRAFRIIEP</sequence>
<comment type="caution">
    <text evidence="1">The sequence shown here is derived from an EMBL/GenBank/DDBJ whole genome shotgun (WGS) entry which is preliminary data.</text>
</comment>
<protein>
    <submittedName>
        <fullName evidence="1">DUF1788 domain-containing protein</fullName>
    </submittedName>
</protein>
<evidence type="ECO:0000313" key="2">
    <source>
        <dbReference type="Proteomes" id="UP001625374"/>
    </source>
</evidence>
<keyword evidence="2" id="KW-1185">Reference proteome</keyword>
<accession>A0ABW8UIU3</accession>
<gene>
    <name evidence="1" type="ORF">ACEN37_05090</name>
</gene>
<evidence type="ECO:0000313" key="1">
    <source>
        <dbReference type="EMBL" id="MFL2102627.1"/>
    </source>
</evidence>
<dbReference type="Pfam" id="PF08747">
    <property type="entry name" value="BrxB"/>
    <property type="match status" value="1"/>
</dbReference>